<evidence type="ECO:0000313" key="2">
    <source>
        <dbReference type="EMBL" id="ELY67104.1"/>
    </source>
</evidence>
<proteinExistence type="predicted"/>
<sequence>MFLGTVGSAASLTTLAYATRDPSETLAVRIWFSERAAGYDGVGDRVHEYLGATLALEHWKLEVSLGGSVSVSTEDAARLTARGEWPTAVAAGALDRRDLEPVADANLLVTDGGMERAPTGYGIPHIASVGGARHIAALEPFDELAGDDARSIVPYATPTRSIQVLVHEIGHALGLEHDHGVAFRDGEAVIPTPMLGSYVWDPAYETDRPHCGAAIPNTENRTRKLSLAFSSCARRDLATYEGGLFSDGTLQRVEPKAPGGADRDTAPNDRQRDRDVLE</sequence>
<evidence type="ECO:0000256" key="1">
    <source>
        <dbReference type="SAM" id="MobiDB-lite"/>
    </source>
</evidence>
<dbReference type="GO" id="GO:0008237">
    <property type="term" value="F:metallopeptidase activity"/>
    <property type="evidence" value="ECO:0007669"/>
    <property type="project" value="InterPro"/>
</dbReference>
<comment type="caution">
    <text evidence="2">The sequence shown here is derived from an EMBL/GenBank/DDBJ whole genome shotgun (WGS) entry which is preliminary data.</text>
</comment>
<dbReference type="PATRIC" id="fig|1227496.3.peg.2342"/>
<gene>
    <name evidence="2" type="ORF">C489_11590</name>
</gene>
<dbReference type="EMBL" id="AOID01000031">
    <property type="protein sequence ID" value="ELY67104.1"/>
    <property type="molecule type" value="Genomic_DNA"/>
</dbReference>
<dbReference type="InterPro" id="IPR024079">
    <property type="entry name" value="MetalloPept_cat_dom_sf"/>
</dbReference>
<keyword evidence="3" id="KW-1185">Reference proteome</keyword>
<feature type="compositionally biased region" description="Basic and acidic residues" evidence="1">
    <location>
        <begin position="261"/>
        <end position="278"/>
    </location>
</feature>
<reference evidence="2 3" key="1">
    <citation type="journal article" date="2014" name="PLoS Genet.">
        <title>Phylogenetically driven sequencing of extremely halophilic archaea reveals strategies for static and dynamic osmo-response.</title>
        <authorList>
            <person name="Becker E.A."/>
            <person name="Seitzer P.M."/>
            <person name="Tritt A."/>
            <person name="Larsen D."/>
            <person name="Krusor M."/>
            <person name="Yao A.I."/>
            <person name="Wu D."/>
            <person name="Madern D."/>
            <person name="Eisen J.A."/>
            <person name="Darling A.E."/>
            <person name="Facciotti M.T."/>
        </authorList>
    </citation>
    <scope>NUCLEOTIDE SEQUENCE [LARGE SCALE GENOMIC DNA]</scope>
    <source>
        <strain evidence="2 3">JCM 10478</strain>
    </source>
</reference>
<protein>
    <recommendedName>
        <fullName evidence="4">Peptidase M10A and M12B matrixin and adamalysin</fullName>
    </recommendedName>
</protein>
<name>L9XZ48_9EURY</name>
<accession>L9XZ48</accession>
<evidence type="ECO:0000313" key="3">
    <source>
        <dbReference type="Proteomes" id="UP000011632"/>
    </source>
</evidence>
<dbReference type="Gene3D" id="3.40.390.10">
    <property type="entry name" value="Collagenase (Catalytic Domain)"/>
    <property type="match status" value="1"/>
</dbReference>
<dbReference type="AlphaFoldDB" id="L9XZ48"/>
<organism evidence="2 3">
    <name type="scientific">Natrinema versiforme JCM 10478</name>
    <dbReference type="NCBI Taxonomy" id="1227496"/>
    <lineage>
        <taxon>Archaea</taxon>
        <taxon>Methanobacteriati</taxon>
        <taxon>Methanobacteriota</taxon>
        <taxon>Stenosarchaea group</taxon>
        <taxon>Halobacteria</taxon>
        <taxon>Halobacteriales</taxon>
        <taxon>Natrialbaceae</taxon>
        <taxon>Natrinema</taxon>
    </lineage>
</organism>
<dbReference type="Proteomes" id="UP000011632">
    <property type="component" value="Unassembled WGS sequence"/>
</dbReference>
<evidence type="ECO:0008006" key="4">
    <source>
        <dbReference type="Google" id="ProtNLM"/>
    </source>
</evidence>
<feature type="region of interest" description="Disordered" evidence="1">
    <location>
        <begin position="249"/>
        <end position="278"/>
    </location>
</feature>
<dbReference type="SUPFAM" id="SSF55486">
    <property type="entry name" value="Metalloproteases ('zincins'), catalytic domain"/>
    <property type="match status" value="2"/>
</dbReference>